<keyword evidence="3" id="KW-1185">Reference proteome</keyword>
<gene>
    <name evidence="2" type="ORF">TWF694_006316</name>
</gene>
<feature type="compositionally biased region" description="Low complexity" evidence="1">
    <location>
        <begin position="20"/>
        <end position="31"/>
    </location>
</feature>
<feature type="region of interest" description="Disordered" evidence="1">
    <location>
        <begin position="73"/>
        <end position="135"/>
    </location>
</feature>
<feature type="compositionally biased region" description="Basic and acidic residues" evidence="1">
    <location>
        <begin position="1"/>
        <end position="16"/>
    </location>
</feature>
<reference evidence="2 3" key="1">
    <citation type="submission" date="2019-10" db="EMBL/GenBank/DDBJ databases">
        <authorList>
            <person name="Palmer J.M."/>
        </authorList>
    </citation>
    <scope>NUCLEOTIDE SEQUENCE [LARGE SCALE GENOMIC DNA]</scope>
    <source>
        <strain evidence="2 3">TWF694</strain>
    </source>
</reference>
<evidence type="ECO:0000313" key="2">
    <source>
        <dbReference type="EMBL" id="KAK6542357.1"/>
    </source>
</evidence>
<dbReference type="Proteomes" id="UP001365542">
    <property type="component" value="Unassembled WGS sequence"/>
</dbReference>
<accession>A0AAV9XJU9</accession>
<evidence type="ECO:0000256" key="1">
    <source>
        <dbReference type="SAM" id="MobiDB-lite"/>
    </source>
</evidence>
<feature type="region of interest" description="Disordered" evidence="1">
    <location>
        <begin position="1"/>
        <end position="44"/>
    </location>
</feature>
<proteinExistence type="predicted"/>
<dbReference type="EMBL" id="JAVHJO010000002">
    <property type="protein sequence ID" value="KAK6542357.1"/>
    <property type="molecule type" value="Genomic_DNA"/>
</dbReference>
<sequence length="135" mass="14351">MNPSDAEKPPKYEDSVRPPTTTTTMTSSSNSERPSGLENMIESSGLGDAARRIEGAGEYLRHTLLAQVDRFAGDSASADEKDRLANRGYDQMTTGKRGESSSAAPPVTEYYAPGAPGGNINPGAVNDWNGVDKKE</sequence>
<dbReference type="AlphaFoldDB" id="A0AAV9XJU9"/>
<comment type="caution">
    <text evidence="2">The sequence shown here is derived from an EMBL/GenBank/DDBJ whole genome shotgun (WGS) entry which is preliminary data.</text>
</comment>
<feature type="compositionally biased region" description="Low complexity" evidence="1">
    <location>
        <begin position="112"/>
        <end position="126"/>
    </location>
</feature>
<protein>
    <submittedName>
        <fullName evidence="2">Uncharacterized protein</fullName>
    </submittedName>
</protein>
<evidence type="ECO:0000313" key="3">
    <source>
        <dbReference type="Proteomes" id="UP001365542"/>
    </source>
</evidence>
<name>A0AAV9XJU9_9PEZI</name>
<organism evidence="2 3">
    <name type="scientific">Orbilia ellipsospora</name>
    <dbReference type="NCBI Taxonomy" id="2528407"/>
    <lineage>
        <taxon>Eukaryota</taxon>
        <taxon>Fungi</taxon>
        <taxon>Dikarya</taxon>
        <taxon>Ascomycota</taxon>
        <taxon>Pezizomycotina</taxon>
        <taxon>Orbiliomycetes</taxon>
        <taxon>Orbiliales</taxon>
        <taxon>Orbiliaceae</taxon>
        <taxon>Orbilia</taxon>
    </lineage>
</organism>